<gene>
    <name evidence="1" type="ORF">Q8A67_019219</name>
</gene>
<reference evidence="1" key="1">
    <citation type="submission" date="2023-08" db="EMBL/GenBank/DDBJ databases">
        <title>Chromosome-level Genome Assembly of mud carp (Cirrhinus molitorella).</title>
        <authorList>
            <person name="Liu H."/>
        </authorList>
    </citation>
    <scope>NUCLEOTIDE SEQUENCE</scope>
    <source>
        <strain evidence="1">Prfri</strain>
        <tissue evidence="1">Muscle</tissue>
    </source>
</reference>
<dbReference type="EMBL" id="JAUYZG010000019">
    <property type="protein sequence ID" value="KAK2878428.1"/>
    <property type="molecule type" value="Genomic_DNA"/>
</dbReference>
<evidence type="ECO:0000313" key="2">
    <source>
        <dbReference type="Proteomes" id="UP001187343"/>
    </source>
</evidence>
<organism evidence="1 2">
    <name type="scientific">Cirrhinus molitorella</name>
    <name type="common">mud carp</name>
    <dbReference type="NCBI Taxonomy" id="172907"/>
    <lineage>
        <taxon>Eukaryota</taxon>
        <taxon>Metazoa</taxon>
        <taxon>Chordata</taxon>
        <taxon>Craniata</taxon>
        <taxon>Vertebrata</taxon>
        <taxon>Euteleostomi</taxon>
        <taxon>Actinopterygii</taxon>
        <taxon>Neopterygii</taxon>
        <taxon>Teleostei</taxon>
        <taxon>Ostariophysi</taxon>
        <taxon>Cypriniformes</taxon>
        <taxon>Cyprinidae</taxon>
        <taxon>Labeoninae</taxon>
        <taxon>Labeonini</taxon>
        <taxon>Cirrhinus</taxon>
    </lineage>
</organism>
<comment type="caution">
    <text evidence="1">The sequence shown here is derived from an EMBL/GenBank/DDBJ whole genome shotgun (WGS) entry which is preliminary data.</text>
</comment>
<proteinExistence type="predicted"/>
<sequence length="77" mass="8749">MQREERRTRALSLSHSLRSRLSREITIFITGRATLCILCYTIAKKLNSHSSSEFPGFSSCAQLTGFQRWHNNSSSDA</sequence>
<evidence type="ECO:0000313" key="1">
    <source>
        <dbReference type="EMBL" id="KAK2878428.1"/>
    </source>
</evidence>
<protein>
    <submittedName>
        <fullName evidence="1">Uncharacterized protein</fullName>
    </submittedName>
</protein>
<dbReference type="AlphaFoldDB" id="A0AA88TPI7"/>
<keyword evidence="2" id="KW-1185">Reference proteome</keyword>
<dbReference type="Proteomes" id="UP001187343">
    <property type="component" value="Unassembled WGS sequence"/>
</dbReference>
<accession>A0AA88TPI7</accession>
<name>A0AA88TPI7_9TELE</name>